<dbReference type="InterPro" id="IPR050263">
    <property type="entry name" value="Bact_Fimbrial_Adh_Pro"/>
</dbReference>
<dbReference type="EMBL" id="RRGJ01000004">
    <property type="protein sequence ID" value="TJQ17736.1"/>
    <property type="molecule type" value="Genomic_DNA"/>
</dbReference>
<dbReference type="InterPro" id="IPR008966">
    <property type="entry name" value="Adhesion_dom_sf"/>
</dbReference>
<dbReference type="GO" id="GO:0043709">
    <property type="term" value="P:cell adhesion involved in single-species biofilm formation"/>
    <property type="evidence" value="ECO:0007669"/>
    <property type="project" value="TreeGrafter"/>
</dbReference>
<comment type="caution">
    <text evidence="1">The sequence shown here is derived from an EMBL/GenBank/DDBJ whole genome shotgun (WGS) entry which is preliminary data.</text>
</comment>
<organism evidence="1 2">
    <name type="scientific">Escherichia coli</name>
    <dbReference type="NCBI Taxonomy" id="562"/>
    <lineage>
        <taxon>Bacteria</taxon>
        <taxon>Pseudomonadati</taxon>
        <taxon>Pseudomonadota</taxon>
        <taxon>Gammaproteobacteria</taxon>
        <taxon>Enterobacterales</taxon>
        <taxon>Enterobacteriaceae</taxon>
        <taxon>Escherichia</taxon>
    </lineage>
</organism>
<dbReference type="SUPFAM" id="SSF49401">
    <property type="entry name" value="Bacterial adhesins"/>
    <property type="match status" value="1"/>
</dbReference>
<dbReference type="PANTHER" id="PTHR33420">
    <property type="entry name" value="FIMBRIAL SUBUNIT ELFA-RELATED"/>
    <property type="match status" value="1"/>
</dbReference>
<reference evidence="1 2" key="1">
    <citation type="submission" date="2018-12" db="EMBL/GenBank/DDBJ databases">
        <title>Food and Water Safety Consortium.</title>
        <authorList>
            <person name="Tyson S."/>
            <person name="Peterson C.-L."/>
            <person name="Olson A."/>
            <person name="Tyler S."/>
            <person name="Cabral J."/>
            <person name="Lynch T."/>
            <person name="Knox N."/>
            <person name="Van Domselaar G."/>
            <person name="Graham M."/>
        </authorList>
    </citation>
    <scope>NUCLEOTIDE SEQUENCE [LARGE SCALE GENOMIC DNA]</scope>
    <source>
        <strain evidence="1 2">FWSEC0118</strain>
    </source>
</reference>
<proteinExistence type="predicted"/>
<dbReference type="Gene3D" id="2.60.40.1090">
    <property type="entry name" value="Fimbrial-type adhesion domain"/>
    <property type="match status" value="1"/>
</dbReference>
<accession>A0A2A6QA27</accession>
<dbReference type="Proteomes" id="UP000309937">
    <property type="component" value="Unassembled WGS sequence"/>
</dbReference>
<dbReference type="AlphaFoldDB" id="A0A2A6QA27"/>
<protein>
    <submittedName>
        <fullName evidence="1">Fimbrial protein</fullName>
    </submittedName>
</protein>
<sequence length="198" mass="20962">MNYQNITFVLLLCFGYIAIGHAASSSMDVTVRAKVIASTCTAELRNAQDQQATTIAIGDVYLNELSAKSKYQNFSLVFSNCEGLAKDQAKVVLSAQTGCDGASSSGGGYRNELTTADDDAATGVAVEVWTTNQPEGQGSIQLNCKTKPTSIVDLTAATGSNIVHWPLSARIVIASDNTIADVRAGQFSTNAIFFVTYE</sequence>
<evidence type="ECO:0000313" key="1">
    <source>
        <dbReference type="EMBL" id="TJQ17736.1"/>
    </source>
</evidence>
<dbReference type="GO" id="GO:0009289">
    <property type="term" value="C:pilus"/>
    <property type="evidence" value="ECO:0007669"/>
    <property type="project" value="InterPro"/>
</dbReference>
<dbReference type="RefSeq" id="WP_001109254.1">
    <property type="nucleotide sequence ID" value="NZ_CP169309.1"/>
</dbReference>
<evidence type="ECO:0000313" key="2">
    <source>
        <dbReference type="Proteomes" id="UP000309937"/>
    </source>
</evidence>
<gene>
    <name evidence="1" type="ORF">C9Z68_04620</name>
</gene>
<dbReference type="InterPro" id="IPR036937">
    <property type="entry name" value="Adhesion_dom_fimbrial_sf"/>
</dbReference>
<dbReference type="PANTHER" id="PTHR33420:SF12">
    <property type="entry name" value="FIMBRIN-LIKE PROTEIN FIMI-RELATED"/>
    <property type="match status" value="1"/>
</dbReference>
<name>A0A2A6QA27_ECOLX</name>